<dbReference type="Gene3D" id="3.40.50.150">
    <property type="entry name" value="Vaccinia Virus protein VP39"/>
    <property type="match status" value="1"/>
</dbReference>
<keyword evidence="2 4" id="KW-0808">Transferase</keyword>
<gene>
    <name evidence="4" type="primary">tam_3</name>
    <name evidence="4" type="ORF">LMG1861_01485</name>
</gene>
<dbReference type="EC" id="2.1.1.144" evidence="4"/>
<dbReference type="RefSeq" id="WP_244976617.1">
    <property type="nucleotide sequence ID" value="NZ_CADILD010000001.1"/>
</dbReference>
<dbReference type="SUPFAM" id="SSF53335">
    <property type="entry name" value="S-adenosyl-L-methionine-dependent methyltransferases"/>
    <property type="match status" value="1"/>
</dbReference>
<evidence type="ECO:0000256" key="2">
    <source>
        <dbReference type="ARBA" id="ARBA00022679"/>
    </source>
</evidence>
<dbReference type="Pfam" id="PF13649">
    <property type="entry name" value="Methyltransf_25"/>
    <property type="match status" value="1"/>
</dbReference>
<reference evidence="4 5" key="1">
    <citation type="submission" date="2020-04" db="EMBL/GenBank/DDBJ databases">
        <authorList>
            <person name="De Canck E."/>
        </authorList>
    </citation>
    <scope>NUCLEOTIDE SEQUENCE [LARGE SCALE GENOMIC DNA]</scope>
    <source>
        <strain evidence="4 5">LMG 1861</strain>
    </source>
</reference>
<feature type="domain" description="Methyltransferase" evidence="3">
    <location>
        <begin position="54"/>
        <end position="143"/>
    </location>
</feature>
<accession>A0A6S7CFF1</accession>
<protein>
    <submittedName>
        <fullName evidence="4">Trans-aconitate 2-methyltransferase</fullName>
        <ecNumber evidence="4">2.1.1.144</ecNumber>
    </submittedName>
</protein>
<dbReference type="EMBL" id="CADILD010000001">
    <property type="protein sequence ID" value="CAB3844783.1"/>
    <property type="molecule type" value="Genomic_DNA"/>
</dbReference>
<evidence type="ECO:0000259" key="3">
    <source>
        <dbReference type="Pfam" id="PF13649"/>
    </source>
</evidence>
<name>A0A6S7CFF1_9BURK</name>
<dbReference type="AlphaFoldDB" id="A0A6S7CFF1"/>
<dbReference type="CDD" id="cd02440">
    <property type="entry name" value="AdoMet_MTases"/>
    <property type="match status" value="1"/>
</dbReference>
<dbReference type="PANTHER" id="PTHR43861">
    <property type="entry name" value="TRANS-ACONITATE 2-METHYLTRANSFERASE-RELATED"/>
    <property type="match status" value="1"/>
</dbReference>
<dbReference type="InterPro" id="IPR029063">
    <property type="entry name" value="SAM-dependent_MTases_sf"/>
</dbReference>
<dbReference type="Proteomes" id="UP000494105">
    <property type="component" value="Unassembled WGS sequence"/>
</dbReference>
<dbReference type="GO" id="GO:0030798">
    <property type="term" value="F:trans-aconitate 2-methyltransferase activity"/>
    <property type="evidence" value="ECO:0007669"/>
    <property type="project" value="UniProtKB-EC"/>
</dbReference>
<organism evidence="4 5">
    <name type="scientific">Achromobacter piechaudii</name>
    <dbReference type="NCBI Taxonomy" id="72556"/>
    <lineage>
        <taxon>Bacteria</taxon>
        <taxon>Pseudomonadati</taxon>
        <taxon>Pseudomonadota</taxon>
        <taxon>Betaproteobacteria</taxon>
        <taxon>Burkholderiales</taxon>
        <taxon>Alcaligenaceae</taxon>
        <taxon>Achromobacter</taxon>
    </lineage>
</organism>
<sequence>MTNPLPERSWPSRIRTAGRVAASGVRSLFGSSPSDDWLKRWLPVVAPLARQGVVLELGCGRGEDTALLCETGLNVCAVDLSVKWLELARGRAPKATFHCQDLRDPFPIAQTNVVIASLSLHYFDWAQTLQIIGRIQATLTPGGILLCRLNSTRDTHFGARGHEEIEPDFYRVNGQTKRFFNEPAIRAAFEGWKVRHIEECLSYRYVLPKHVWEVVLERP</sequence>
<evidence type="ECO:0000313" key="5">
    <source>
        <dbReference type="Proteomes" id="UP000494105"/>
    </source>
</evidence>
<dbReference type="InterPro" id="IPR041698">
    <property type="entry name" value="Methyltransf_25"/>
</dbReference>
<dbReference type="PANTHER" id="PTHR43861:SF1">
    <property type="entry name" value="TRANS-ACONITATE 2-METHYLTRANSFERASE"/>
    <property type="match status" value="1"/>
</dbReference>
<evidence type="ECO:0000256" key="1">
    <source>
        <dbReference type="ARBA" id="ARBA00022603"/>
    </source>
</evidence>
<dbReference type="GO" id="GO:0032259">
    <property type="term" value="P:methylation"/>
    <property type="evidence" value="ECO:0007669"/>
    <property type="project" value="UniProtKB-KW"/>
</dbReference>
<keyword evidence="1 4" id="KW-0489">Methyltransferase</keyword>
<evidence type="ECO:0000313" key="4">
    <source>
        <dbReference type="EMBL" id="CAB3844783.1"/>
    </source>
</evidence>
<proteinExistence type="predicted"/>